<proteinExistence type="predicted"/>
<protein>
    <submittedName>
        <fullName evidence="1">Uncharacterized protein</fullName>
    </submittedName>
</protein>
<dbReference type="Proteomes" id="UP001055811">
    <property type="component" value="Linkage Group LG04"/>
</dbReference>
<reference evidence="2" key="1">
    <citation type="journal article" date="2022" name="Mol. Ecol. Resour.">
        <title>The genomes of chicory, endive, great burdock and yacon provide insights into Asteraceae palaeo-polyploidization history and plant inulin production.</title>
        <authorList>
            <person name="Fan W."/>
            <person name="Wang S."/>
            <person name="Wang H."/>
            <person name="Wang A."/>
            <person name="Jiang F."/>
            <person name="Liu H."/>
            <person name="Zhao H."/>
            <person name="Xu D."/>
            <person name="Zhang Y."/>
        </authorList>
    </citation>
    <scope>NUCLEOTIDE SEQUENCE [LARGE SCALE GENOMIC DNA]</scope>
    <source>
        <strain evidence="2">cv. Punajuju</strain>
    </source>
</reference>
<name>A0ACB9DSG5_CICIN</name>
<dbReference type="EMBL" id="CM042012">
    <property type="protein sequence ID" value="KAI3749633.1"/>
    <property type="molecule type" value="Genomic_DNA"/>
</dbReference>
<sequence length="232" mass="26056">MTLSSSKYLFDVDGGQTGFGTGKPAPVYTPTVRFPARCIADVKADTYHTSFLAGTLSLKEENEVHLIRLSSGGTELVCESYEADVWQIPEQYGQSNSPQLECIASLDAHSSKIKCVLWWPSGRYDKLNNIDEQNIFLWSLDSSKKSAHVQSQEFGGMLHHMSGGAWDPLDLNVVAYMNETDQAIERSNQFFNKQLSVLIVFQKGFRSEDQCHSYGNKIVDLTYKPKFEIVKP</sequence>
<reference evidence="1 2" key="2">
    <citation type="journal article" date="2022" name="Mol. Ecol. Resour.">
        <title>The genomes of chicory, endive, great burdock and yacon provide insights into Asteraceae paleo-polyploidization history and plant inulin production.</title>
        <authorList>
            <person name="Fan W."/>
            <person name="Wang S."/>
            <person name="Wang H."/>
            <person name="Wang A."/>
            <person name="Jiang F."/>
            <person name="Liu H."/>
            <person name="Zhao H."/>
            <person name="Xu D."/>
            <person name="Zhang Y."/>
        </authorList>
    </citation>
    <scope>NUCLEOTIDE SEQUENCE [LARGE SCALE GENOMIC DNA]</scope>
    <source>
        <strain evidence="2">cv. Punajuju</strain>
        <tissue evidence="1">Leaves</tissue>
    </source>
</reference>
<comment type="caution">
    <text evidence="1">The sequence shown here is derived from an EMBL/GenBank/DDBJ whole genome shotgun (WGS) entry which is preliminary data.</text>
</comment>
<gene>
    <name evidence="1" type="ORF">L2E82_20248</name>
</gene>
<evidence type="ECO:0000313" key="2">
    <source>
        <dbReference type="Proteomes" id="UP001055811"/>
    </source>
</evidence>
<accession>A0ACB9DSG5</accession>
<keyword evidence="2" id="KW-1185">Reference proteome</keyword>
<organism evidence="1 2">
    <name type="scientific">Cichorium intybus</name>
    <name type="common">Chicory</name>
    <dbReference type="NCBI Taxonomy" id="13427"/>
    <lineage>
        <taxon>Eukaryota</taxon>
        <taxon>Viridiplantae</taxon>
        <taxon>Streptophyta</taxon>
        <taxon>Embryophyta</taxon>
        <taxon>Tracheophyta</taxon>
        <taxon>Spermatophyta</taxon>
        <taxon>Magnoliopsida</taxon>
        <taxon>eudicotyledons</taxon>
        <taxon>Gunneridae</taxon>
        <taxon>Pentapetalae</taxon>
        <taxon>asterids</taxon>
        <taxon>campanulids</taxon>
        <taxon>Asterales</taxon>
        <taxon>Asteraceae</taxon>
        <taxon>Cichorioideae</taxon>
        <taxon>Cichorieae</taxon>
        <taxon>Cichoriinae</taxon>
        <taxon>Cichorium</taxon>
    </lineage>
</organism>
<evidence type="ECO:0000313" key="1">
    <source>
        <dbReference type="EMBL" id="KAI3749633.1"/>
    </source>
</evidence>